<feature type="domain" description="RDD" evidence="6">
    <location>
        <begin position="15"/>
        <end position="101"/>
    </location>
</feature>
<evidence type="ECO:0000256" key="4">
    <source>
        <dbReference type="ARBA" id="ARBA00023136"/>
    </source>
</evidence>
<protein>
    <recommendedName>
        <fullName evidence="6">RDD domain-containing protein</fullName>
    </recommendedName>
</protein>
<dbReference type="GO" id="GO:0016020">
    <property type="term" value="C:membrane"/>
    <property type="evidence" value="ECO:0007669"/>
    <property type="project" value="UniProtKB-SubCell"/>
</dbReference>
<comment type="caution">
    <text evidence="7">The sequence shown here is derived from an EMBL/GenBank/DDBJ whole genome shotgun (WGS) entry which is preliminary data.</text>
</comment>
<keyword evidence="2 5" id="KW-0812">Transmembrane</keyword>
<dbReference type="Proteomes" id="UP000606172">
    <property type="component" value="Unassembled WGS sequence"/>
</dbReference>
<feature type="transmembrane region" description="Helical" evidence="5">
    <location>
        <begin position="46"/>
        <end position="68"/>
    </location>
</feature>
<evidence type="ECO:0000256" key="1">
    <source>
        <dbReference type="ARBA" id="ARBA00004141"/>
    </source>
</evidence>
<evidence type="ECO:0000313" key="7">
    <source>
        <dbReference type="EMBL" id="GII96044.1"/>
    </source>
</evidence>
<evidence type="ECO:0000313" key="8">
    <source>
        <dbReference type="Proteomes" id="UP000606172"/>
    </source>
</evidence>
<reference evidence="7" key="1">
    <citation type="submission" date="2021-01" db="EMBL/GenBank/DDBJ databases">
        <title>Whole genome shotgun sequence of Sinosporangium siamense NBRC 109515.</title>
        <authorList>
            <person name="Komaki H."/>
            <person name="Tamura T."/>
        </authorList>
    </citation>
    <scope>NUCLEOTIDE SEQUENCE</scope>
    <source>
        <strain evidence="7">NBRC 109515</strain>
    </source>
</reference>
<dbReference type="Pfam" id="PF06271">
    <property type="entry name" value="RDD"/>
    <property type="match status" value="1"/>
</dbReference>
<gene>
    <name evidence="7" type="ORF">Ssi02_62750</name>
</gene>
<comment type="subcellular location">
    <subcellularLocation>
        <location evidence="1">Membrane</location>
        <topology evidence="1">Multi-pass membrane protein</topology>
    </subcellularLocation>
</comment>
<keyword evidence="3 5" id="KW-1133">Transmembrane helix</keyword>
<keyword evidence="4 5" id="KW-0472">Membrane</keyword>
<proteinExistence type="predicted"/>
<accession>A0A919RP41</accession>
<organism evidence="7 8">
    <name type="scientific">Sinosporangium siamense</name>
    <dbReference type="NCBI Taxonomy" id="1367973"/>
    <lineage>
        <taxon>Bacteria</taxon>
        <taxon>Bacillati</taxon>
        <taxon>Actinomycetota</taxon>
        <taxon>Actinomycetes</taxon>
        <taxon>Streptosporangiales</taxon>
        <taxon>Streptosporangiaceae</taxon>
        <taxon>Sinosporangium</taxon>
    </lineage>
</organism>
<keyword evidence="8" id="KW-1185">Reference proteome</keyword>
<evidence type="ECO:0000259" key="6">
    <source>
        <dbReference type="Pfam" id="PF06271"/>
    </source>
</evidence>
<feature type="transmembrane region" description="Helical" evidence="5">
    <location>
        <begin position="12"/>
        <end position="40"/>
    </location>
</feature>
<name>A0A919RP41_9ACTN</name>
<dbReference type="RefSeq" id="WP_204031066.1">
    <property type="nucleotide sequence ID" value="NZ_BOOW01000041.1"/>
</dbReference>
<evidence type="ECO:0000256" key="2">
    <source>
        <dbReference type="ARBA" id="ARBA00022692"/>
    </source>
</evidence>
<evidence type="ECO:0000256" key="3">
    <source>
        <dbReference type="ARBA" id="ARBA00022989"/>
    </source>
</evidence>
<sequence length="149" mass="15799">MNSELPPAETGFRYVLAVVADKLVALVGGGVIGVTGAFVIGTLNGLLGRILIGVVLSIFLVSYANHVLLGGASVGKRLTGLRLVNEEEGGTPARGALVRDWGRGLLFAVRAPLGFLSDARGDLFDMLVGEDRRSDLRVVRTRDLRAVHH</sequence>
<dbReference type="EMBL" id="BOOW01000041">
    <property type="protein sequence ID" value="GII96044.1"/>
    <property type="molecule type" value="Genomic_DNA"/>
</dbReference>
<evidence type="ECO:0000256" key="5">
    <source>
        <dbReference type="SAM" id="Phobius"/>
    </source>
</evidence>
<dbReference type="InterPro" id="IPR010432">
    <property type="entry name" value="RDD"/>
</dbReference>
<dbReference type="AlphaFoldDB" id="A0A919RP41"/>